<dbReference type="Gene3D" id="3.30.428.10">
    <property type="entry name" value="HIT-like"/>
    <property type="match status" value="1"/>
</dbReference>
<accession>A0ABV7HSX7</accession>
<evidence type="ECO:0000256" key="1">
    <source>
        <dbReference type="PROSITE-ProRule" id="PRU00464"/>
    </source>
</evidence>
<evidence type="ECO:0000313" key="4">
    <source>
        <dbReference type="EMBL" id="MFC3154732.1"/>
    </source>
</evidence>
<proteinExistence type="predicted"/>
<dbReference type="InterPro" id="IPR011146">
    <property type="entry name" value="HIT-like"/>
</dbReference>
<name>A0ABV7HSX7_9GAMM</name>
<dbReference type="Proteomes" id="UP001595548">
    <property type="component" value="Unassembled WGS sequence"/>
</dbReference>
<dbReference type="PROSITE" id="PS51084">
    <property type="entry name" value="HIT_2"/>
    <property type="match status" value="1"/>
</dbReference>
<reference evidence="5" key="1">
    <citation type="journal article" date="2019" name="Int. J. Syst. Evol. Microbiol.">
        <title>The Global Catalogue of Microorganisms (GCM) 10K type strain sequencing project: providing services to taxonomists for standard genome sequencing and annotation.</title>
        <authorList>
            <consortium name="The Broad Institute Genomics Platform"/>
            <consortium name="The Broad Institute Genome Sequencing Center for Infectious Disease"/>
            <person name="Wu L."/>
            <person name="Ma J."/>
        </authorList>
    </citation>
    <scope>NUCLEOTIDE SEQUENCE [LARGE SCALE GENOMIC DNA]</scope>
    <source>
        <strain evidence="5">KCTC 52141</strain>
    </source>
</reference>
<dbReference type="InterPro" id="IPR026026">
    <property type="entry name" value="HIT_Hint"/>
</dbReference>
<gene>
    <name evidence="4" type="ORF">ACFOEB_05905</name>
</gene>
<feature type="domain" description="HIT" evidence="3">
    <location>
        <begin position="1"/>
        <end position="103"/>
    </location>
</feature>
<comment type="caution">
    <text evidence="1">Lacks conserved residue(s) required for the propagation of feature annotation.</text>
</comment>
<dbReference type="Pfam" id="PF01230">
    <property type="entry name" value="HIT"/>
    <property type="match status" value="1"/>
</dbReference>
<feature type="compositionally biased region" description="Basic and acidic residues" evidence="2">
    <location>
        <begin position="147"/>
        <end position="158"/>
    </location>
</feature>
<evidence type="ECO:0000259" key="3">
    <source>
        <dbReference type="PROSITE" id="PS51084"/>
    </source>
</evidence>
<dbReference type="EMBL" id="JBHRTL010000006">
    <property type="protein sequence ID" value="MFC3154732.1"/>
    <property type="molecule type" value="Genomic_DNA"/>
</dbReference>
<dbReference type="PIRSF" id="PIRSF000714">
    <property type="entry name" value="HIT"/>
    <property type="match status" value="1"/>
</dbReference>
<dbReference type="SUPFAM" id="SSF54197">
    <property type="entry name" value="HIT-like"/>
    <property type="match status" value="1"/>
</dbReference>
<organism evidence="4 5">
    <name type="scientific">Gilvimarinus japonicus</name>
    <dbReference type="NCBI Taxonomy" id="1796469"/>
    <lineage>
        <taxon>Bacteria</taxon>
        <taxon>Pseudomonadati</taxon>
        <taxon>Pseudomonadota</taxon>
        <taxon>Gammaproteobacteria</taxon>
        <taxon>Cellvibrionales</taxon>
        <taxon>Cellvibrionaceae</taxon>
        <taxon>Gilvimarinus</taxon>
    </lineage>
</organism>
<keyword evidence="5" id="KW-1185">Reference proteome</keyword>
<dbReference type="RefSeq" id="WP_382415152.1">
    <property type="nucleotide sequence ID" value="NZ_AP031500.1"/>
</dbReference>
<dbReference type="InterPro" id="IPR036265">
    <property type="entry name" value="HIT-like_sf"/>
</dbReference>
<sequence length="158" mass="17987">MFVLDQRLADDTYVIGRFELSLLLLAKDANYPWCILVPERENVIELYHLSDADQQQLTRESCQLAEVMNSLFDADKINIAALGNIVPQLHVHHVARFESDVAWPSPIWGAADALDYEPERLQKRIAKLTDALAGEGFTPLSRQEPYQPRETKIPKINC</sequence>
<evidence type="ECO:0000313" key="5">
    <source>
        <dbReference type="Proteomes" id="UP001595548"/>
    </source>
</evidence>
<feature type="region of interest" description="Disordered" evidence="2">
    <location>
        <begin position="139"/>
        <end position="158"/>
    </location>
</feature>
<protein>
    <submittedName>
        <fullName evidence="4">HIT domain-containing protein</fullName>
    </submittedName>
</protein>
<evidence type="ECO:0000256" key="2">
    <source>
        <dbReference type="SAM" id="MobiDB-lite"/>
    </source>
</evidence>
<comment type="caution">
    <text evidence="4">The sequence shown here is derived from an EMBL/GenBank/DDBJ whole genome shotgun (WGS) entry which is preliminary data.</text>
</comment>